<feature type="non-terminal residue" evidence="1">
    <location>
        <position position="1"/>
    </location>
</feature>
<dbReference type="Proteomes" id="UP000805193">
    <property type="component" value="Unassembled WGS sequence"/>
</dbReference>
<protein>
    <submittedName>
        <fullName evidence="1">Uncharacterized protein</fullName>
    </submittedName>
</protein>
<dbReference type="EMBL" id="JABSTQ010011491">
    <property type="protein sequence ID" value="KAG0410760.1"/>
    <property type="molecule type" value="Genomic_DNA"/>
</dbReference>
<name>A0AC60NUG8_IXOPE</name>
<reference evidence="1 2" key="1">
    <citation type="journal article" date="2020" name="Cell">
        <title>Large-Scale Comparative Analyses of Tick Genomes Elucidate Their Genetic Diversity and Vector Capacities.</title>
        <authorList>
            <consortium name="Tick Genome and Microbiome Consortium (TIGMIC)"/>
            <person name="Jia N."/>
            <person name="Wang J."/>
            <person name="Shi W."/>
            <person name="Du L."/>
            <person name="Sun Y."/>
            <person name="Zhan W."/>
            <person name="Jiang J.F."/>
            <person name="Wang Q."/>
            <person name="Zhang B."/>
            <person name="Ji P."/>
            <person name="Bell-Sakyi L."/>
            <person name="Cui X.M."/>
            <person name="Yuan T.T."/>
            <person name="Jiang B.G."/>
            <person name="Yang W.F."/>
            <person name="Lam T.T."/>
            <person name="Chang Q.C."/>
            <person name="Ding S.J."/>
            <person name="Wang X.J."/>
            <person name="Zhu J.G."/>
            <person name="Ruan X.D."/>
            <person name="Zhao L."/>
            <person name="Wei J.T."/>
            <person name="Ye R.Z."/>
            <person name="Que T.C."/>
            <person name="Du C.H."/>
            <person name="Zhou Y.H."/>
            <person name="Cheng J.X."/>
            <person name="Dai P.F."/>
            <person name="Guo W.B."/>
            <person name="Han X.H."/>
            <person name="Huang E.J."/>
            <person name="Li L.F."/>
            <person name="Wei W."/>
            <person name="Gao Y.C."/>
            <person name="Liu J.Z."/>
            <person name="Shao H.Z."/>
            <person name="Wang X."/>
            <person name="Wang C.C."/>
            <person name="Yang T.C."/>
            <person name="Huo Q.B."/>
            <person name="Li W."/>
            <person name="Chen H.Y."/>
            <person name="Chen S.E."/>
            <person name="Zhou L.G."/>
            <person name="Ni X.B."/>
            <person name="Tian J.H."/>
            <person name="Sheng Y."/>
            <person name="Liu T."/>
            <person name="Pan Y.S."/>
            <person name="Xia L.Y."/>
            <person name="Li J."/>
            <person name="Zhao F."/>
            <person name="Cao W.C."/>
        </authorList>
    </citation>
    <scope>NUCLEOTIDE SEQUENCE [LARGE SCALE GENOMIC DNA]</scope>
    <source>
        <strain evidence="1">Iper-2018</strain>
    </source>
</reference>
<keyword evidence="2" id="KW-1185">Reference proteome</keyword>
<gene>
    <name evidence="1" type="ORF">HPB47_012109</name>
</gene>
<evidence type="ECO:0000313" key="2">
    <source>
        <dbReference type="Proteomes" id="UP000805193"/>
    </source>
</evidence>
<evidence type="ECO:0000313" key="1">
    <source>
        <dbReference type="EMBL" id="KAG0410760.1"/>
    </source>
</evidence>
<organism evidence="1 2">
    <name type="scientific">Ixodes persulcatus</name>
    <name type="common">Taiga tick</name>
    <dbReference type="NCBI Taxonomy" id="34615"/>
    <lineage>
        <taxon>Eukaryota</taxon>
        <taxon>Metazoa</taxon>
        <taxon>Ecdysozoa</taxon>
        <taxon>Arthropoda</taxon>
        <taxon>Chelicerata</taxon>
        <taxon>Arachnida</taxon>
        <taxon>Acari</taxon>
        <taxon>Parasitiformes</taxon>
        <taxon>Ixodida</taxon>
        <taxon>Ixodoidea</taxon>
        <taxon>Ixodidae</taxon>
        <taxon>Ixodinae</taxon>
        <taxon>Ixodes</taxon>
    </lineage>
</organism>
<comment type="caution">
    <text evidence="1">The sequence shown here is derived from an EMBL/GenBank/DDBJ whole genome shotgun (WGS) entry which is preliminary data.</text>
</comment>
<sequence length="62" mass="6346">KETSAIPCAAESPVAPASGLCQVLFTAAAWTGAKRSLRVTTTEASGEPDIPEIKARFQGGSL</sequence>
<accession>A0AC60NUG8</accession>
<proteinExistence type="predicted"/>